<keyword evidence="14" id="KW-1185">Reference proteome</keyword>
<feature type="domain" description="C2" evidence="12">
    <location>
        <begin position="1"/>
        <end position="80"/>
    </location>
</feature>
<comment type="subcellular location">
    <subcellularLocation>
        <location evidence="2">Cell membrane</location>
    </subcellularLocation>
    <subcellularLocation>
        <location evidence="1">Nucleus</location>
    </subcellularLocation>
</comment>
<protein>
    <submittedName>
        <fullName evidence="13">Calcium-dependent lipid-binding (CaLB domain) family protein</fullName>
    </submittedName>
</protein>
<dbReference type="EMBL" id="PKPP01004523">
    <property type="protein sequence ID" value="PWA63952.1"/>
    <property type="molecule type" value="Genomic_DNA"/>
</dbReference>
<evidence type="ECO:0000256" key="7">
    <source>
        <dbReference type="ARBA" id="ARBA00022837"/>
    </source>
</evidence>
<gene>
    <name evidence="13" type="ORF">CTI12_AA348710</name>
</gene>
<evidence type="ECO:0000256" key="6">
    <source>
        <dbReference type="ARBA" id="ARBA00022723"/>
    </source>
</evidence>
<reference evidence="13 14" key="1">
    <citation type="journal article" date="2018" name="Mol. Plant">
        <title>The genome of Artemisia annua provides insight into the evolution of Asteraceae family and artemisinin biosynthesis.</title>
        <authorList>
            <person name="Shen Q."/>
            <person name="Zhang L."/>
            <person name="Liao Z."/>
            <person name="Wang S."/>
            <person name="Yan T."/>
            <person name="Shi P."/>
            <person name="Liu M."/>
            <person name="Fu X."/>
            <person name="Pan Q."/>
            <person name="Wang Y."/>
            <person name="Lv Z."/>
            <person name="Lu X."/>
            <person name="Zhang F."/>
            <person name="Jiang W."/>
            <person name="Ma Y."/>
            <person name="Chen M."/>
            <person name="Hao X."/>
            <person name="Li L."/>
            <person name="Tang Y."/>
            <person name="Lv G."/>
            <person name="Zhou Y."/>
            <person name="Sun X."/>
            <person name="Brodelius P.E."/>
            <person name="Rose J.K.C."/>
            <person name="Tang K."/>
        </authorList>
    </citation>
    <scope>NUCLEOTIDE SEQUENCE [LARGE SCALE GENOMIC DNA]</scope>
    <source>
        <strain evidence="14">cv. Huhao1</strain>
        <tissue evidence="13">Leaf</tissue>
    </source>
</reference>
<keyword evidence="5" id="KW-0938">Abscisic acid signaling pathway</keyword>
<evidence type="ECO:0000313" key="14">
    <source>
        <dbReference type="Proteomes" id="UP000245207"/>
    </source>
</evidence>
<keyword evidence="7" id="KW-0106">Calcium</keyword>
<dbReference type="GO" id="GO:0009738">
    <property type="term" value="P:abscisic acid-activated signaling pathway"/>
    <property type="evidence" value="ECO:0007669"/>
    <property type="project" value="UniProtKB-KW"/>
</dbReference>
<keyword evidence="4" id="KW-1003">Cell membrane</keyword>
<keyword evidence="10" id="KW-0539">Nucleus</keyword>
<dbReference type="Proteomes" id="UP000245207">
    <property type="component" value="Unassembled WGS sequence"/>
</dbReference>
<name>A0A2U1MRU4_ARTAN</name>
<dbReference type="GO" id="GO:0005886">
    <property type="term" value="C:plasma membrane"/>
    <property type="evidence" value="ECO:0007669"/>
    <property type="project" value="UniProtKB-SubCell"/>
</dbReference>
<proteinExistence type="inferred from homology"/>
<evidence type="ECO:0000256" key="10">
    <source>
        <dbReference type="ARBA" id="ARBA00023242"/>
    </source>
</evidence>
<comment type="caution">
    <text evidence="13">The sequence shown here is derived from an EMBL/GenBank/DDBJ whole genome shotgun (WGS) entry which is preliminary data.</text>
</comment>
<evidence type="ECO:0000256" key="11">
    <source>
        <dbReference type="ARBA" id="ARBA00024037"/>
    </source>
</evidence>
<evidence type="ECO:0000256" key="8">
    <source>
        <dbReference type="ARBA" id="ARBA00023121"/>
    </source>
</evidence>
<dbReference type="PANTHER" id="PTHR45933">
    <property type="entry name" value="PROTEIN C2-DOMAIN ABA-RELATED 4"/>
    <property type="match status" value="1"/>
</dbReference>
<dbReference type="GO" id="GO:0005634">
    <property type="term" value="C:nucleus"/>
    <property type="evidence" value="ECO:0007669"/>
    <property type="project" value="UniProtKB-SubCell"/>
</dbReference>
<evidence type="ECO:0000259" key="12">
    <source>
        <dbReference type="PROSITE" id="PS50004"/>
    </source>
</evidence>
<dbReference type="GO" id="GO:0008289">
    <property type="term" value="F:lipid binding"/>
    <property type="evidence" value="ECO:0007669"/>
    <property type="project" value="UniProtKB-KW"/>
</dbReference>
<evidence type="ECO:0000256" key="2">
    <source>
        <dbReference type="ARBA" id="ARBA00004236"/>
    </source>
</evidence>
<dbReference type="InterPro" id="IPR044562">
    <property type="entry name" value="CAR1-11"/>
</dbReference>
<evidence type="ECO:0000256" key="1">
    <source>
        <dbReference type="ARBA" id="ARBA00004123"/>
    </source>
</evidence>
<accession>A0A2U1MRU4</accession>
<keyword evidence="6" id="KW-0479">Metal-binding</keyword>
<dbReference type="GO" id="GO:0046872">
    <property type="term" value="F:metal ion binding"/>
    <property type="evidence" value="ECO:0007669"/>
    <property type="project" value="UniProtKB-KW"/>
</dbReference>
<evidence type="ECO:0000256" key="4">
    <source>
        <dbReference type="ARBA" id="ARBA00022475"/>
    </source>
</evidence>
<dbReference type="Gene3D" id="2.60.40.150">
    <property type="entry name" value="C2 domain"/>
    <property type="match status" value="1"/>
</dbReference>
<dbReference type="PROSITE" id="PS50004">
    <property type="entry name" value="C2"/>
    <property type="match status" value="1"/>
</dbReference>
<dbReference type="OrthoDB" id="73919at2759"/>
<dbReference type="InterPro" id="IPR000008">
    <property type="entry name" value="C2_dom"/>
</dbReference>
<dbReference type="InterPro" id="IPR035892">
    <property type="entry name" value="C2_domain_sf"/>
</dbReference>
<evidence type="ECO:0000313" key="13">
    <source>
        <dbReference type="EMBL" id="PWA63952.1"/>
    </source>
</evidence>
<dbReference type="GO" id="GO:0005096">
    <property type="term" value="F:GTPase activator activity"/>
    <property type="evidence" value="ECO:0007669"/>
    <property type="project" value="UniProtKB-KW"/>
</dbReference>
<sequence>MKNESSGITNNFPYWSISYAERFPMQKTKTKVIEGNCNPVWNDELTLTMKDPKAPIHIAMYDKDMFSNDDSMGMAEIDLW</sequence>
<dbReference type="AlphaFoldDB" id="A0A2U1MRU4"/>
<keyword evidence="9" id="KW-0472">Membrane</keyword>
<dbReference type="SUPFAM" id="SSF49562">
    <property type="entry name" value="C2 domain (Calcium/lipid-binding domain, CaLB)"/>
    <property type="match status" value="1"/>
</dbReference>
<evidence type="ECO:0000256" key="5">
    <source>
        <dbReference type="ARBA" id="ARBA00022682"/>
    </source>
</evidence>
<dbReference type="Pfam" id="PF00168">
    <property type="entry name" value="C2"/>
    <property type="match status" value="1"/>
</dbReference>
<organism evidence="13 14">
    <name type="scientific">Artemisia annua</name>
    <name type="common">Sweet wormwood</name>
    <dbReference type="NCBI Taxonomy" id="35608"/>
    <lineage>
        <taxon>Eukaryota</taxon>
        <taxon>Viridiplantae</taxon>
        <taxon>Streptophyta</taxon>
        <taxon>Embryophyta</taxon>
        <taxon>Tracheophyta</taxon>
        <taxon>Spermatophyta</taxon>
        <taxon>Magnoliopsida</taxon>
        <taxon>eudicotyledons</taxon>
        <taxon>Gunneridae</taxon>
        <taxon>Pentapetalae</taxon>
        <taxon>asterids</taxon>
        <taxon>campanulids</taxon>
        <taxon>Asterales</taxon>
        <taxon>Asteraceae</taxon>
        <taxon>Asteroideae</taxon>
        <taxon>Anthemideae</taxon>
        <taxon>Artemisiinae</taxon>
        <taxon>Artemisia</taxon>
    </lineage>
</organism>
<keyword evidence="3" id="KW-0343">GTPase activation</keyword>
<dbReference type="PANTHER" id="PTHR45933:SF12">
    <property type="entry name" value="PROTEIN C2-DOMAIN ABA-RELATED 9"/>
    <property type="match status" value="1"/>
</dbReference>
<keyword evidence="8" id="KW-0446">Lipid-binding</keyword>
<comment type="similarity">
    <text evidence="11">Belongs to the plant CAR protein family.</text>
</comment>
<evidence type="ECO:0000256" key="3">
    <source>
        <dbReference type="ARBA" id="ARBA00022468"/>
    </source>
</evidence>
<evidence type="ECO:0000256" key="9">
    <source>
        <dbReference type="ARBA" id="ARBA00023136"/>
    </source>
</evidence>
<dbReference type="STRING" id="35608.A0A2U1MRU4"/>